<feature type="transmembrane region" description="Helical" evidence="7">
    <location>
        <begin position="225"/>
        <end position="244"/>
    </location>
</feature>
<dbReference type="RefSeq" id="WP_060824268.1">
    <property type="nucleotide sequence ID" value="NZ_AP014938.1"/>
</dbReference>
<evidence type="ECO:0000313" key="9">
    <source>
        <dbReference type="EMBL" id="BAS20173.1"/>
    </source>
</evidence>
<evidence type="ECO:0000256" key="3">
    <source>
        <dbReference type="ARBA" id="ARBA00022692"/>
    </source>
</evidence>
<feature type="transmembrane region" description="Helical" evidence="7">
    <location>
        <begin position="160"/>
        <end position="177"/>
    </location>
</feature>
<comment type="subcellular location">
    <subcellularLocation>
        <location evidence="1">Membrane</location>
        <topology evidence="1">Multi-pass membrane protein</topology>
    </subcellularLocation>
</comment>
<feature type="domain" description="EamA" evidence="8">
    <location>
        <begin position="161"/>
        <end position="299"/>
    </location>
</feature>
<dbReference type="GO" id="GO:0016020">
    <property type="term" value="C:membrane"/>
    <property type="evidence" value="ECO:0007669"/>
    <property type="project" value="UniProtKB-SubCell"/>
</dbReference>
<dbReference type="PATRIC" id="fig|43675.28.peg.952"/>
<keyword evidence="3 7" id="KW-0812">Transmembrane</keyword>
<feature type="transmembrane region" description="Helical" evidence="7">
    <location>
        <begin position="256"/>
        <end position="276"/>
    </location>
</feature>
<keyword evidence="5 7" id="KW-0472">Membrane</keyword>
<feature type="transmembrane region" description="Helical" evidence="7">
    <location>
        <begin position="282"/>
        <end position="301"/>
    </location>
</feature>
<feature type="transmembrane region" description="Helical" evidence="7">
    <location>
        <begin position="135"/>
        <end position="154"/>
    </location>
</feature>
<dbReference type="Proteomes" id="UP000066203">
    <property type="component" value="Chromosome"/>
</dbReference>
<dbReference type="InterPro" id="IPR000620">
    <property type="entry name" value="EamA_dom"/>
</dbReference>
<keyword evidence="4 7" id="KW-1133">Transmembrane helix</keyword>
<dbReference type="Pfam" id="PF00892">
    <property type="entry name" value="EamA"/>
    <property type="match status" value="1"/>
</dbReference>
<reference evidence="10" key="1">
    <citation type="submission" date="2015-08" db="EMBL/GenBank/DDBJ databases">
        <title>Complete genome sequence of Rothia mucilaginosa strain NUM-Rm6536.</title>
        <authorList>
            <person name="Nambu T."/>
        </authorList>
    </citation>
    <scope>NUCLEOTIDE SEQUENCE [LARGE SCALE GENOMIC DNA]</scope>
    <source>
        <strain evidence="10">NUM-Rm6536</strain>
    </source>
</reference>
<gene>
    <name evidence="9" type="ORF">RM6536_0926</name>
</gene>
<evidence type="ECO:0000256" key="7">
    <source>
        <dbReference type="SAM" id="Phobius"/>
    </source>
</evidence>
<evidence type="ECO:0000256" key="4">
    <source>
        <dbReference type="ARBA" id="ARBA00022989"/>
    </source>
</evidence>
<name>A0A0K2RZB8_9MICC</name>
<feature type="transmembrane region" description="Helical" evidence="7">
    <location>
        <begin position="12"/>
        <end position="34"/>
    </location>
</feature>
<dbReference type="PANTHER" id="PTHR32322">
    <property type="entry name" value="INNER MEMBRANE TRANSPORTER"/>
    <property type="match status" value="1"/>
</dbReference>
<feature type="transmembrane region" description="Helical" evidence="7">
    <location>
        <begin position="83"/>
        <end position="102"/>
    </location>
</feature>
<dbReference type="InterPro" id="IPR050638">
    <property type="entry name" value="AA-Vitamin_Transporters"/>
</dbReference>
<feature type="transmembrane region" description="Helical" evidence="7">
    <location>
        <begin position="189"/>
        <end position="213"/>
    </location>
</feature>
<accession>A0A0K2RZB8</accession>
<feature type="transmembrane region" description="Helical" evidence="7">
    <location>
        <begin position="108"/>
        <end position="128"/>
    </location>
</feature>
<comment type="similarity">
    <text evidence="2">Belongs to the EamA transporter family.</text>
</comment>
<evidence type="ECO:0000259" key="8">
    <source>
        <dbReference type="Pfam" id="PF00892"/>
    </source>
</evidence>
<evidence type="ECO:0000256" key="6">
    <source>
        <dbReference type="SAM" id="MobiDB-lite"/>
    </source>
</evidence>
<evidence type="ECO:0000256" key="5">
    <source>
        <dbReference type="ARBA" id="ARBA00023136"/>
    </source>
</evidence>
<protein>
    <recommendedName>
        <fullName evidence="8">EamA domain-containing protein</fullName>
    </recommendedName>
</protein>
<dbReference type="AlphaFoldDB" id="A0A0K2RZB8"/>
<evidence type="ECO:0000313" key="10">
    <source>
        <dbReference type="Proteomes" id="UP000066203"/>
    </source>
</evidence>
<evidence type="ECO:0000256" key="1">
    <source>
        <dbReference type="ARBA" id="ARBA00004141"/>
    </source>
</evidence>
<dbReference type="EMBL" id="AP014938">
    <property type="protein sequence ID" value="BAS20173.1"/>
    <property type="molecule type" value="Genomic_DNA"/>
</dbReference>
<evidence type="ECO:0000256" key="2">
    <source>
        <dbReference type="ARBA" id="ARBA00007362"/>
    </source>
</evidence>
<dbReference type="PANTHER" id="PTHR32322:SF2">
    <property type="entry name" value="EAMA DOMAIN-CONTAINING PROTEIN"/>
    <property type="match status" value="1"/>
</dbReference>
<organism evidence="9">
    <name type="scientific">Rothia mucilaginosa</name>
    <dbReference type="NCBI Taxonomy" id="43675"/>
    <lineage>
        <taxon>Bacteria</taxon>
        <taxon>Bacillati</taxon>
        <taxon>Actinomycetota</taxon>
        <taxon>Actinomycetes</taxon>
        <taxon>Micrococcales</taxon>
        <taxon>Micrococcaceae</taxon>
        <taxon>Rothia</taxon>
    </lineage>
</organism>
<feature type="region of interest" description="Disordered" evidence="6">
    <location>
        <begin position="302"/>
        <end position="324"/>
    </location>
</feature>
<feature type="transmembrane region" description="Helical" evidence="7">
    <location>
        <begin position="40"/>
        <end position="62"/>
    </location>
</feature>
<sequence length="324" mass="34366">MSHTAHQRPALGIMFVLMSCSSLQFGAAFAVTLFPLFGALAISVSRLAIASVVVGSAVWLAARWRTRRGGEMPPGALSWSKEQWRAVIIFGMTFGLMNGFFYCAIDRIPIGLAVAVEFLGPLALASMLTRRLRDAVWVLCALVGMLVLGYEAAVGKDTDYLGLTFALIAGVFWALYIRSSAKVGAMVPGASGLAVAMLVGAVFIAPVAAVIPAPQPIWNAAQDPMLLLMIFGTAMFASVIPYSAELMALRNLPERVFSVLMSMEPAIAAIAGWALLNQETGPIRWAAIFLLMTASVGITLSTTKGGSTQQKDDGEGPVPMPLPE</sequence>
<proteinExistence type="inferred from homology"/>